<evidence type="ECO:0000256" key="1">
    <source>
        <dbReference type="ARBA" id="ARBA00000316"/>
    </source>
</evidence>
<dbReference type="SMART" id="SM01005">
    <property type="entry name" value="Ala_racemase_C"/>
    <property type="match status" value="1"/>
</dbReference>
<dbReference type="Proteomes" id="UP000229340">
    <property type="component" value="Chromosome"/>
</dbReference>
<dbReference type="Gene3D" id="3.20.20.10">
    <property type="entry name" value="Alanine racemase"/>
    <property type="match status" value="1"/>
</dbReference>
<dbReference type="Gene3D" id="2.40.37.10">
    <property type="entry name" value="Lyase, Ornithine Decarboxylase, Chain A, domain 1"/>
    <property type="match status" value="1"/>
</dbReference>
<dbReference type="InterPro" id="IPR011079">
    <property type="entry name" value="Ala_racemase_C"/>
</dbReference>
<feature type="binding site" evidence="5 7">
    <location>
        <position position="305"/>
    </location>
    <ligand>
        <name>substrate</name>
    </ligand>
</feature>
<dbReference type="GO" id="GO:0030632">
    <property type="term" value="P:D-alanine biosynthetic process"/>
    <property type="evidence" value="ECO:0007669"/>
    <property type="project" value="UniProtKB-UniRule"/>
</dbReference>
<dbReference type="Pfam" id="PF00842">
    <property type="entry name" value="Ala_racemase_C"/>
    <property type="match status" value="1"/>
</dbReference>
<evidence type="ECO:0000313" key="9">
    <source>
        <dbReference type="EMBL" id="ATR78982.1"/>
    </source>
</evidence>
<evidence type="ECO:0000256" key="5">
    <source>
        <dbReference type="HAMAP-Rule" id="MF_01201"/>
    </source>
</evidence>
<dbReference type="RefSeq" id="WP_100270221.1">
    <property type="nucleotide sequence ID" value="NZ_CP024443.1"/>
</dbReference>
<comment type="pathway">
    <text evidence="5">Amino-acid biosynthesis; D-alanine biosynthesis; D-alanine from L-alanine: step 1/1.</text>
</comment>
<dbReference type="InterPro" id="IPR009006">
    <property type="entry name" value="Ala_racemase/Decarboxylase_C"/>
</dbReference>
<gene>
    <name evidence="9" type="primary">alr</name>
    <name evidence="9" type="ORF">NP7_06790</name>
</gene>
<dbReference type="HAMAP" id="MF_01201">
    <property type="entry name" value="Ala_racemase"/>
    <property type="match status" value="1"/>
</dbReference>
<feature type="active site" description="Proton acceptor; specific for D-alanine" evidence="5">
    <location>
        <position position="34"/>
    </location>
</feature>
<comment type="similarity">
    <text evidence="5">Belongs to the alanine racemase family.</text>
</comment>
<evidence type="ECO:0000256" key="4">
    <source>
        <dbReference type="ARBA" id="ARBA00023235"/>
    </source>
</evidence>
<feature type="modified residue" description="N6-(pyridoxal phosphate)lysine" evidence="5 6">
    <location>
        <position position="34"/>
    </location>
</feature>
<keyword evidence="3 5" id="KW-0663">Pyridoxal phosphate</keyword>
<dbReference type="GO" id="GO:0030170">
    <property type="term" value="F:pyridoxal phosphate binding"/>
    <property type="evidence" value="ECO:0007669"/>
    <property type="project" value="UniProtKB-UniRule"/>
</dbReference>
<dbReference type="Pfam" id="PF01168">
    <property type="entry name" value="Ala_racemase_N"/>
    <property type="match status" value="1"/>
</dbReference>
<dbReference type="GO" id="GO:0008784">
    <property type="term" value="F:alanine racemase activity"/>
    <property type="evidence" value="ECO:0007669"/>
    <property type="project" value="UniProtKB-UniRule"/>
</dbReference>
<dbReference type="SUPFAM" id="SSF50621">
    <property type="entry name" value="Alanine racemase C-terminal domain-like"/>
    <property type="match status" value="1"/>
</dbReference>
<dbReference type="InterPro" id="IPR001608">
    <property type="entry name" value="Ala_racemase_N"/>
</dbReference>
<dbReference type="UniPathway" id="UPA00042">
    <property type="reaction ID" value="UER00497"/>
</dbReference>
<reference evidence="10" key="1">
    <citation type="submission" date="2017-11" db="EMBL/GenBank/DDBJ databases">
        <title>Complete genome sequence of Moraxella osloensis NP7 isolated from human skin.</title>
        <authorList>
            <person name="Lee K."/>
            <person name="Lim J.Y."/>
            <person name="Hwang I."/>
        </authorList>
    </citation>
    <scope>NUCLEOTIDE SEQUENCE [LARGE SCALE GENOMIC DNA]</scope>
    <source>
        <strain evidence="10">NP7</strain>
    </source>
</reference>
<evidence type="ECO:0000259" key="8">
    <source>
        <dbReference type="SMART" id="SM01005"/>
    </source>
</evidence>
<dbReference type="EC" id="5.1.1.1" evidence="5"/>
<dbReference type="CDD" id="cd06827">
    <property type="entry name" value="PLPDE_III_AR_proteobact"/>
    <property type="match status" value="1"/>
</dbReference>
<dbReference type="AlphaFoldDB" id="A0A2D2LVC5"/>
<evidence type="ECO:0000256" key="6">
    <source>
        <dbReference type="PIRSR" id="PIRSR600821-50"/>
    </source>
</evidence>
<sequence>MRQASITIDLAALSHNLQRVKDYAPTAKVLAMVKANAYGHGAVNCLPAVAQADALGVACLQEAIELQQAGWRKLMVVIEGAFSLAEWQYCIAHQIECVVHHQRQLDWALQQSAKKGATVWLKLNTGMNRLGFTSGEIKKIAQQLTESGYEIVLTTHFANADAIDHPNNQQQFELFDSTLQMLREQVNPAIKGSLCNSAGIVNWSDRHYDWVRPGIILYGATPVNHATAKQLNLQPVMHFNASIMAIHTLKAGDSVGYGSRWTAQAPARIGIVSVGYADGYPRVISDDAYVVVAGQQAPVIGRVAMDMLMVDLTHTTEVNLDCPVQLWGNAPSIDEVGSWNDTISYELLSVVTRRPTWIYQS</sequence>
<evidence type="ECO:0000256" key="7">
    <source>
        <dbReference type="PIRSR" id="PIRSR600821-52"/>
    </source>
</evidence>
<dbReference type="PANTHER" id="PTHR30511:SF0">
    <property type="entry name" value="ALANINE RACEMASE, CATABOLIC-RELATED"/>
    <property type="match status" value="1"/>
</dbReference>
<dbReference type="InterPro" id="IPR000821">
    <property type="entry name" value="Ala_racemase"/>
</dbReference>
<dbReference type="NCBIfam" id="TIGR00492">
    <property type="entry name" value="alr"/>
    <property type="match status" value="1"/>
</dbReference>
<feature type="domain" description="Alanine racemase C-terminal" evidence="8">
    <location>
        <begin position="236"/>
        <end position="360"/>
    </location>
</feature>
<evidence type="ECO:0000313" key="10">
    <source>
        <dbReference type="Proteomes" id="UP000229340"/>
    </source>
</evidence>
<dbReference type="PANTHER" id="PTHR30511">
    <property type="entry name" value="ALANINE RACEMASE"/>
    <property type="match status" value="1"/>
</dbReference>
<dbReference type="SUPFAM" id="SSF51419">
    <property type="entry name" value="PLP-binding barrel"/>
    <property type="match status" value="1"/>
</dbReference>
<dbReference type="PRINTS" id="PR00992">
    <property type="entry name" value="ALARACEMASE"/>
</dbReference>
<comment type="cofactor">
    <cofactor evidence="2 5 6">
        <name>pyridoxal 5'-phosphate</name>
        <dbReference type="ChEBI" id="CHEBI:597326"/>
    </cofactor>
</comment>
<keyword evidence="4 5" id="KW-0413">Isomerase</keyword>
<comment type="function">
    <text evidence="5">Catalyzes the interconversion of L-alanine and D-alanine. May also act on other amino acids.</text>
</comment>
<dbReference type="EMBL" id="CP024443">
    <property type="protein sequence ID" value="ATR78982.1"/>
    <property type="molecule type" value="Genomic_DNA"/>
</dbReference>
<organism evidence="9 10">
    <name type="scientific">Faucicola osloensis</name>
    <name type="common">Moraxella osloensis</name>
    <dbReference type="NCBI Taxonomy" id="34062"/>
    <lineage>
        <taxon>Bacteria</taxon>
        <taxon>Pseudomonadati</taxon>
        <taxon>Pseudomonadota</taxon>
        <taxon>Gammaproteobacteria</taxon>
        <taxon>Moraxellales</taxon>
        <taxon>Moraxellaceae</taxon>
        <taxon>Faucicola</taxon>
    </lineage>
</organism>
<dbReference type="InterPro" id="IPR029066">
    <property type="entry name" value="PLP-binding_barrel"/>
</dbReference>
<protein>
    <recommendedName>
        <fullName evidence="5">Alanine racemase</fullName>
        <ecNumber evidence="5">5.1.1.1</ecNumber>
    </recommendedName>
</protein>
<dbReference type="STRING" id="34062.AXE82_02930"/>
<feature type="active site" description="Proton acceptor; specific for L-alanine" evidence="5">
    <location>
        <position position="257"/>
    </location>
</feature>
<accession>A0A2D2LVC5</accession>
<dbReference type="FunFam" id="3.20.20.10:FF:000002">
    <property type="entry name" value="Alanine racemase"/>
    <property type="match status" value="1"/>
</dbReference>
<proteinExistence type="inferred from homology"/>
<dbReference type="GO" id="GO:0005829">
    <property type="term" value="C:cytosol"/>
    <property type="evidence" value="ECO:0007669"/>
    <property type="project" value="TreeGrafter"/>
</dbReference>
<evidence type="ECO:0000256" key="2">
    <source>
        <dbReference type="ARBA" id="ARBA00001933"/>
    </source>
</evidence>
<evidence type="ECO:0000256" key="3">
    <source>
        <dbReference type="ARBA" id="ARBA00022898"/>
    </source>
</evidence>
<feature type="binding site" evidence="5 7">
    <location>
        <position position="129"/>
    </location>
    <ligand>
        <name>substrate</name>
    </ligand>
</feature>
<comment type="catalytic activity">
    <reaction evidence="1 5">
        <text>L-alanine = D-alanine</text>
        <dbReference type="Rhea" id="RHEA:20249"/>
        <dbReference type="ChEBI" id="CHEBI:57416"/>
        <dbReference type="ChEBI" id="CHEBI:57972"/>
        <dbReference type="EC" id="5.1.1.1"/>
    </reaction>
</comment>
<name>A0A2D2LVC5_FAUOS</name>